<dbReference type="InterPro" id="IPR050676">
    <property type="entry name" value="IL-12"/>
</dbReference>
<keyword evidence="4" id="KW-0964">Secreted</keyword>
<name>A0A553QFS6_9TELE</name>
<dbReference type="EMBL" id="SRMA01026021">
    <property type="protein sequence ID" value="TRY88790.1"/>
    <property type="molecule type" value="Genomic_DNA"/>
</dbReference>
<dbReference type="GO" id="GO:0004896">
    <property type="term" value="F:cytokine receptor activity"/>
    <property type="evidence" value="ECO:0007669"/>
    <property type="project" value="UniProtKB-UniRule"/>
</dbReference>
<dbReference type="InterPro" id="IPR015528">
    <property type="entry name" value="IL-12_beta"/>
</dbReference>
<comment type="subunit">
    <text evidence="4">Heterodimer with IL12A; disulfide-linked. The heterodimer is known as interleukin IL-12.</text>
</comment>
<dbReference type="OrthoDB" id="8670716at2759"/>
<feature type="non-terminal residue" evidence="6">
    <location>
        <position position="201"/>
    </location>
</feature>
<evidence type="ECO:0000256" key="2">
    <source>
        <dbReference type="ARBA" id="ARBA00023157"/>
    </source>
</evidence>
<proteinExistence type="inferred from homology"/>
<keyword evidence="1" id="KW-0732">Signal</keyword>
<dbReference type="PRINTS" id="PR01928">
    <property type="entry name" value="INTRLEUKN12B"/>
</dbReference>
<dbReference type="Gene3D" id="2.60.40.10">
    <property type="entry name" value="Immunoglobulins"/>
    <property type="match status" value="2"/>
</dbReference>
<dbReference type="InterPro" id="IPR036116">
    <property type="entry name" value="FN3_sf"/>
</dbReference>
<gene>
    <name evidence="4" type="primary">IL12B</name>
    <name evidence="6" type="ORF">DNTS_015007</name>
</gene>
<evidence type="ECO:0000313" key="6">
    <source>
        <dbReference type="EMBL" id="TRY88790.1"/>
    </source>
</evidence>
<dbReference type="PANTHER" id="PTHR48485:SF4">
    <property type="entry name" value="INTERLEUKIN-12 SUBUNIT BETA"/>
    <property type="match status" value="1"/>
</dbReference>
<protein>
    <recommendedName>
        <fullName evidence="4">Interleukin-12 subunit beta</fullName>
        <shortName evidence="4">IL-12B</shortName>
    </recommendedName>
    <alternativeName>
        <fullName evidence="4">Cytotoxic lymphocyte maturation factor 40 kDa subunit</fullName>
    </alternativeName>
    <alternativeName>
        <fullName evidence="4">IL-12 subunit p40</fullName>
    </alternativeName>
</protein>
<reference evidence="6 7" key="1">
    <citation type="journal article" date="2019" name="Sci. Data">
        <title>Hybrid genome assembly and annotation of Danionella translucida.</title>
        <authorList>
            <person name="Kadobianskyi M."/>
            <person name="Schulze L."/>
            <person name="Schuelke M."/>
            <person name="Judkewitz B."/>
        </authorList>
    </citation>
    <scope>NUCLEOTIDE SEQUENCE [LARGE SCALE GENOMIC DNA]</scope>
    <source>
        <strain evidence="6 7">Bolton</strain>
    </source>
</reference>
<evidence type="ECO:0000256" key="4">
    <source>
        <dbReference type="RuleBase" id="RU281113"/>
    </source>
</evidence>
<evidence type="ECO:0000313" key="7">
    <source>
        <dbReference type="Proteomes" id="UP000316079"/>
    </source>
</evidence>
<dbReference type="SUPFAM" id="SSF49265">
    <property type="entry name" value="Fibronectin type III"/>
    <property type="match status" value="1"/>
</dbReference>
<organism evidence="6 7">
    <name type="scientific">Danionella cerebrum</name>
    <dbReference type="NCBI Taxonomy" id="2873325"/>
    <lineage>
        <taxon>Eukaryota</taxon>
        <taxon>Metazoa</taxon>
        <taxon>Chordata</taxon>
        <taxon>Craniata</taxon>
        <taxon>Vertebrata</taxon>
        <taxon>Euteleostomi</taxon>
        <taxon>Actinopterygii</taxon>
        <taxon>Neopterygii</taxon>
        <taxon>Teleostei</taxon>
        <taxon>Ostariophysi</taxon>
        <taxon>Cypriniformes</taxon>
        <taxon>Danionidae</taxon>
        <taxon>Danioninae</taxon>
        <taxon>Danionella</taxon>
    </lineage>
</organism>
<keyword evidence="4" id="KW-0393">Immunoglobulin domain</keyword>
<evidence type="ECO:0000256" key="3">
    <source>
        <dbReference type="ARBA" id="ARBA00023180"/>
    </source>
</evidence>
<comment type="subcellular location">
    <subcellularLocation>
        <location evidence="4">Secreted</location>
    </subcellularLocation>
</comment>
<evidence type="ECO:0000256" key="1">
    <source>
        <dbReference type="ARBA" id="ARBA00022729"/>
    </source>
</evidence>
<dbReference type="GO" id="GO:0005615">
    <property type="term" value="C:extracellular space"/>
    <property type="evidence" value="ECO:0007669"/>
    <property type="project" value="UniProtKB-KW"/>
</dbReference>
<dbReference type="PANTHER" id="PTHR48485">
    <property type="entry name" value="INTERLEUKIN-12 SUBUNIT BETA-RELATED"/>
    <property type="match status" value="1"/>
</dbReference>
<keyword evidence="2" id="KW-1015">Disulfide bond</keyword>
<feature type="domain" description="Interleukin-12 beta central" evidence="5">
    <location>
        <begin position="4"/>
        <end position="80"/>
    </location>
</feature>
<comment type="similarity">
    <text evidence="4">Belongs to the IL-12B family.</text>
</comment>
<keyword evidence="3 4" id="KW-0325">Glycoprotein</keyword>
<dbReference type="Pfam" id="PF10420">
    <property type="entry name" value="IL12p40_C"/>
    <property type="match status" value="1"/>
</dbReference>
<sequence length="201" mass="23370">LDQGYIHCSTNNHGSLFQCFWTWGENREGHVIHIAVTRSHTGSNISCSVDPSGMSITCVDHDYCAFAEELEQIKLTLYFRSIFVIESYSTKFYIMDIVKPDVVAFKKINQTLVELGYPESWNTPFSYFPLIFQVKEIGCRKKKKCNCSRSRLTEAHITQSLKLHVSKGKTVCVRAKDEFCDSPWSDWNQYRFKRNQKQKKT</sequence>
<dbReference type="STRING" id="623744.A0A553QFS6"/>
<comment type="caution">
    <text evidence="6">The sequence shown here is derived from an EMBL/GenBank/DDBJ whole genome shotgun (WGS) entry which is preliminary data.</text>
</comment>
<dbReference type="InterPro" id="IPR019482">
    <property type="entry name" value="IL-12_beta_cen-dom"/>
</dbReference>
<dbReference type="AlphaFoldDB" id="A0A553QFS6"/>
<dbReference type="Proteomes" id="UP000316079">
    <property type="component" value="Unassembled WGS sequence"/>
</dbReference>
<evidence type="ECO:0000259" key="5">
    <source>
        <dbReference type="Pfam" id="PF10420"/>
    </source>
</evidence>
<accession>A0A553QFS6</accession>
<feature type="non-terminal residue" evidence="6">
    <location>
        <position position="1"/>
    </location>
</feature>
<keyword evidence="4" id="KW-0202">Cytokine</keyword>
<dbReference type="InterPro" id="IPR013783">
    <property type="entry name" value="Ig-like_fold"/>
</dbReference>
<keyword evidence="7" id="KW-1185">Reference proteome</keyword>
<dbReference type="GO" id="GO:0005125">
    <property type="term" value="F:cytokine activity"/>
    <property type="evidence" value="ECO:0007669"/>
    <property type="project" value="UniProtKB-KW"/>
</dbReference>